<gene>
    <name evidence="1" type="ORF">SAMN04489796_10451</name>
</gene>
<name>A0A1G8EV29_9FLAO</name>
<dbReference type="STRING" id="262004.SAMN04489796_10451"/>
<protein>
    <submittedName>
        <fullName evidence="1">Four helix bundle protein</fullName>
    </submittedName>
</protein>
<dbReference type="PANTHER" id="PTHR38471:SF2">
    <property type="entry name" value="FOUR HELIX BUNDLE PROTEIN"/>
    <property type="match status" value="1"/>
</dbReference>
<dbReference type="Pfam" id="PF05635">
    <property type="entry name" value="23S_rRNA_IVP"/>
    <property type="match status" value="1"/>
</dbReference>
<dbReference type="CDD" id="cd16377">
    <property type="entry name" value="23S_rRNA_IVP_like"/>
    <property type="match status" value="1"/>
</dbReference>
<evidence type="ECO:0000313" key="1">
    <source>
        <dbReference type="EMBL" id="SDH73762.1"/>
    </source>
</evidence>
<dbReference type="OrthoDB" id="9811959at2"/>
<dbReference type="InterPro" id="IPR036583">
    <property type="entry name" value="23S_rRNA_IVS_sf"/>
</dbReference>
<reference evidence="2" key="1">
    <citation type="submission" date="2016-10" db="EMBL/GenBank/DDBJ databases">
        <authorList>
            <person name="Varghese N."/>
            <person name="Submissions S."/>
        </authorList>
    </citation>
    <scope>NUCLEOTIDE SEQUENCE [LARGE SCALE GENOMIC DNA]</scope>
    <source>
        <strain evidence="2">DSM 15363</strain>
    </source>
</reference>
<dbReference type="PANTHER" id="PTHR38471">
    <property type="entry name" value="FOUR HELIX BUNDLE PROTEIN"/>
    <property type="match status" value="1"/>
</dbReference>
<dbReference type="RefSeq" id="WP_092468096.1">
    <property type="nucleotide sequence ID" value="NZ_FNCZ01000004.1"/>
</dbReference>
<dbReference type="Gene3D" id="1.20.1440.60">
    <property type="entry name" value="23S rRNA-intervening sequence"/>
    <property type="match status" value="1"/>
</dbReference>
<proteinExistence type="predicted"/>
<accession>A0A1G8EV29</accession>
<dbReference type="NCBIfam" id="TIGR02436">
    <property type="entry name" value="four helix bundle protein"/>
    <property type="match status" value="1"/>
</dbReference>
<dbReference type="SUPFAM" id="SSF158446">
    <property type="entry name" value="IVS-encoded protein-like"/>
    <property type="match status" value="1"/>
</dbReference>
<dbReference type="AlphaFoldDB" id="A0A1G8EV29"/>
<evidence type="ECO:0000313" key="2">
    <source>
        <dbReference type="Proteomes" id="UP000199492"/>
    </source>
</evidence>
<organism evidence="1 2">
    <name type="scientific">Winogradskyella thalassocola</name>
    <dbReference type="NCBI Taxonomy" id="262004"/>
    <lineage>
        <taxon>Bacteria</taxon>
        <taxon>Pseudomonadati</taxon>
        <taxon>Bacteroidota</taxon>
        <taxon>Flavobacteriia</taxon>
        <taxon>Flavobacteriales</taxon>
        <taxon>Flavobacteriaceae</taxon>
        <taxon>Winogradskyella</taxon>
    </lineage>
</organism>
<keyword evidence="2" id="KW-1185">Reference proteome</keyword>
<dbReference type="EMBL" id="FNCZ01000004">
    <property type="protein sequence ID" value="SDH73762.1"/>
    <property type="molecule type" value="Genomic_DNA"/>
</dbReference>
<dbReference type="Proteomes" id="UP000199492">
    <property type="component" value="Unassembled WGS sequence"/>
</dbReference>
<sequence>MKNDHTYRQLLVWQKSMALVTEIYSEVKVFPPDELYALTSQIKRSATSIPSNIAEGYGRDGKKDYLRFLNIALSSLFELQSQLEISYNLNFLNEVSFNKLYTDTREIEKNVNQFHQKNQRLNFETLKL</sequence>
<dbReference type="InterPro" id="IPR012657">
    <property type="entry name" value="23S_rRNA-intervening_sequence"/>
</dbReference>